<feature type="transmembrane region" description="Helical" evidence="1">
    <location>
        <begin position="384"/>
        <end position="404"/>
    </location>
</feature>
<feature type="transmembrane region" description="Helical" evidence="1">
    <location>
        <begin position="273"/>
        <end position="291"/>
    </location>
</feature>
<keyword evidence="1" id="KW-0812">Transmembrane</keyword>
<feature type="transmembrane region" description="Helical" evidence="1">
    <location>
        <begin position="242"/>
        <end position="261"/>
    </location>
</feature>
<keyword evidence="1" id="KW-1133">Transmembrane helix</keyword>
<reference evidence="2 3" key="1">
    <citation type="journal article" date="2016" name="Nat. Commun.">
        <title>Thousands of microbial genomes shed light on interconnected biogeochemical processes in an aquifer system.</title>
        <authorList>
            <person name="Anantharaman K."/>
            <person name="Brown C.T."/>
            <person name="Hug L.A."/>
            <person name="Sharon I."/>
            <person name="Castelle C.J."/>
            <person name="Probst A.J."/>
            <person name="Thomas B.C."/>
            <person name="Singh A."/>
            <person name="Wilkins M.J."/>
            <person name="Karaoz U."/>
            <person name="Brodie E.L."/>
            <person name="Williams K.H."/>
            <person name="Hubbard S.S."/>
            <person name="Banfield J.F."/>
        </authorList>
    </citation>
    <scope>NUCLEOTIDE SEQUENCE [LARGE SCALE GENOMIC DNA]</scope>
</reference>
<keyword evidence="1" id="KW-0472">Membrane</keyword>
<feature type="transmembrane region" description="Helical" evidence="1">
    <location>
        <begin position="416"/>
        <end position="434"/>
    </location>
</feature>
<comment type="caution">
    <text evidence="2">The sequence shown here is derived from an EMBL/GenBank/DDBJ whole genome shotgun (WGS) entry which is preliminary data.</text>
</comment>
<feature type="transmembrane region" description="Helical" evidence="1">
    <location>
        <begin position="76"/>
        <end position="98"/>
    </location>
</feature>
<evidence type="ECO:0000313" key="3">
    <source>
        <dbReference type="Proteomes" id="UP000179037"/>
    </source>
</evidence>
<name>A0A1F6TZ73_9PROT</name>
<dbReference type="EMBL" id="MFTC01000069">
    <property type="protein sequence ID" value="OGI50434.1"/>
    <property type="molecule type" value="Genomic_DNA"/>
</dbReference>
<feature type="transmembrane region" description="Helical" evidence="1">
    <location>
        <begin position="352"/>
        <end position="372"/>
    </location>
</feature>
<feature type="transmembrane region" description="Helical" evidence="1">
    <location>
        <begin position="45"/>
        <end position="64"/>
    </location>
</feature>
<proteinExistence type="predicted"/>
<evidence type="ECO:0000313" key="2">
    <source>
        <dbReference type="EMBL" id="OGI50434.1"/>
    </source>
</evidence>
<protein>
    <recommendedName>
        <fullName evidence="4">DUF2029 domain-containing protein</fullName>
    </recommendedName>
</protein>
<gene>
    <name evidence="2" type="ORF">A3A87_09520</name>
</gene>
<evidence type="ECO:0000256" key="1">
    <source>
        <dbReference type="SAM" id="Phobius"/>
    </source>
</evidence>
<dbReference type="STRING" id="1817768.A3A87_09520"/>
<accession>A0A1F6TZ73</accession>
<organism evidence="2 3">
    <name type="scientific">Candidatus Muproteobacteria bacterium RIFCSPLOWO2_01_FULL_60_18</name>
    <dbReference type="NCBI Taxonomy" id="1817768"/>
    <lineage>
        <taxon>Bacteria</taxon>
        <taxon>Pseudomonadati</taxon>
        <taxon>Pseudomonadota</taxon>
        <taxon>Candidatus Muproteobacteria</taxon>
    </lineage>
</organism>
<feature type="transmembrane region" description="Helical" evidence="1">
    <location>
        <begin position="311"/>
        <end position="340"/>
    </location>
</feature>
<sequence length="452" mass="49557">MEHGYAGIVKRAMAPASSKKQVWLCGLALQILFAAMLALGELNRAVPAFLLLYFLAFAAYAWAARQILADAGTFKGPSTLTVILGFALLFRATLFFSAPSLSDDIYRYVWDGMLVNRGINPYQYAPGAPELSPLRDAFYAGINHRDIGTPYGPVLMGVFAAAQAVAHSVYAMKIPFLVFDGLIVLLLLRLLDVVGKPRSHVLIYAWNPLAVVEVAGSGHNDTAAVLLLLGAIYLLMRGRGRFGAFGFVAAVAAKYFALLFLPAMWKRLDRTKWLILPLGLALFFSPFFSALDAHLASVFTVGAHWRFNDSVFALLNFITGSAVVSKAIAAAIFAAVAIAVYRSEIPVLKGALWLIGAALLLTSTLYPWYLLWLVPFLCFYPQRAWILLTGLVMLSYHVLIRYAAEGVWEESPWIKLAVYAPFFALLLVDTWRGYRTRAAVLSTAVNRGGSLS</sequence>
<dbReference type="Proteomes" id="UP000179037">
    <property type="component" value="Unassembled WGS sequence"/>
</dbReference>
<feature type="transmembrane region" description="Helical" evidence="1">
    <location>
        <begin position="203"/>
        <end position="236"/>
    </location>
</feature>
<feature type="transmembrane region" description="Helical" evidence="1">
    <location>
        <begin position="21"/>
        <end position="39"/>
    </location>
</feature>
<dbReference type="Pfam" id="PF26314">
    <property type="entry name" value="MptA_B_family"/>
    <property type="match status" value="1"/>
</dbReference>
<dbReference type="AlphaFoldDB" id="A0A1F6TZ73"/>
<feature type="transmembrane region" description="Helical" evidence="1">
    <location>
        <begin position="174"/>
        <end position="191"/>
    </location>
</feature>
<evidence type="ECO:0008006" key="4">
    <source>
        <dbReference type="Google" id="ProtNLM"/>
    </source>
</evidence>